<dbReference type="OrthoDB" id="242880at2"/>
<keyword evidence="5" id="KW-1185">Reference proteome</keyword>
<dbReference type="PANTHER" id="PTHR42693:SF33">
    <property type="entry name" value="ARYLSULFATASE"/>
    <property type="match status" value="1"/>
</dbReference>
<comment type="similarity">
    <text evidence="1">Belongs to the sulfatase family.</text>
</comment>
<evidence type="ECO:0000259" key="3">
    <source>
        <dbReference type="Pfam" id="PF00884"/>
    </source>
</evidence>
<protein>
    <submittedName>
        <fullName evidence="4">Arylsulfatase</fullName>
        <ecNumber evidence="4">3.1.6.1</ecNumber>
    </submittedName>
</protein>
<dbReference type="Proteomes" id="UP000315010">
    <property type="component" value="Unassembled WGS sequence"/>
</dbReference>
<evidence type="ECO:0000256" key="2">
    <source>
        <dbReference type="SAM" id="SignalP"/>
    </source>
</evidence>
<dbReference type="Gene3D" id="3.30.1120.10">
    <property type="match status" value="1"/>
</dbReference>
<dbReference type="Pfam" id="PF00884">
    <property type="entry name" value="Sulfatase"/>
    <property type="match status" value="1"/>
</dbReference>
<dbReference type="EC" id="3.1.6.1" evidence="4"/>
<evidence type="ECO:0000256" key="1">
    <source>
        <dbReference type="ARBA" id="ARBA00008779"/>
    </source>
</evidence>
<name>A0A5C5ZA58_9BACT</name>
<dbReference type="GO" id="GO:0004065">
    <property type="term" value="F:arylsulfatase activity"/>
    <property type="evidence" value="ECO:0007669"/>
    <property type="project" value="UniProtKB-EC"/>
</dbReference>
<dbReference type="RefSeq" id="WP_146401628.1">
    <property type="nucleotide sequence ID" value="NZ_SJPJ01000001.1"/>
</dbReference>
<dbReference type="InterPro" id="IPR017850">
    <property type="entry name" value="Alkaline_phosphatase_core_sf"/>
</dbReference>
<reference evidence="4 5" key="1">
    <citation type="submission" date="2019-02" db="EMBL/GenBank/DDBJ databases">
        <title>Deep-cultivation of Planctomycetes and their phenomic and genomic characterization uncovers novel biology.</title>
        <authorList>
            <person name="Wiegand S."/>
            <person name="Jogler M."/>
            <person name="Boedeker C."/>
            <person name="Pinto D."/>
            <person name="Vollmers J."/>
            <person name="Rivas-Marin E."/>
            <person name="Kohn T."/>
            <person name="Peeters S.H."/>
            <person name="Heuer A."/>
            <person name="Rast P."/>
            <person name="Oberbeckmann S."/>
            <person name="Bunk B."/>
            <person name="Jeske O."/>
            <person name="Meyerdierks A."/>
            <person name="Storesund J.E."/>
            <person name="Kallscheuer N."/>
            <person name="Luecker S."/>
            <person name="Lage O.M."/>
            <person name="Pohl T."/>
            <person name="Merkel B.J."/>
            <person name="Hornburger P."/>
            <person name="Mueller R.-W."/>
            <person name="Bruemmer F."/>
            <person name="Labrenz M."/>
            <person name="Spormann A.M."/>
            <person name="Op Den Camp H."/>
            <person name="Overmann J."/>
            <person name="Amann R."/>
            <person name="Jetten M.S.M."/>
            <person name="Mascher T."/>
            <person name="Medema M.H."/>
            <person name="Devos D.P."/>
            <person name="Kaster A.-K."/>
            <person name="Ovreas L."/>
            <person name="Rohde M."/>
            <person name="Galperin M.Y."/>
            <person name="Jogler C."/>
        </authorList>
    </citation>
    <scope>NUCLEOTIDE SEQUENCE [LARGE SCALE GENOMIC DNA]</scope>
    <source>
        <strain evidence="4 5">CA13</strain>
    </source>
</reference>
<gene>
    <name evidence="4" type="primary">atsA_100</name>
    <name evidence="4" type="ORF">CA13_55640</name>
</gene>
<proteinExistence type="inferred from homology"/>
<dbReference type="AlphaFoldDB" id="A0A5C5ZA58"/>
<organism evidence="4 5">
    <name type="scientific">Novipirellula herctigrandis</name>
    <dbReference type="NCBI Taxonomy" id="2527986"/>
    <lineage>
        <taxon>Bacteria</taxon>
        <taxon>Pseudomonadati</taxon>
        <taxon>Planctomycetota</taxon>
        <taxon>Planctomycetia</taxon>
        <taxon>Pirellulales</taxon>
        <taxon>Pirellulaceae</taxon>
        <taxon>Novipirellula</taxon>
    </lineage>
</organism>
<evidence type="ECO:0000313" key="4">
    <source>
        <dbReference type="EMBL" id="TWT84088.1"/>
    </source>
</evidence>
<dbReference type="PANTHER" id="PTHR42693">
    <property type="entry name" value="ARYLSULFATASE FAMILY MEMBER"/>
    <property type="match status" value="1"/>
</dbReference>
<dbReference type="Gene3D" id="3.40.720.10">
    <property type="entry name" value="Alkaline Phosphatase, subunit A"/>
    <property type="match status" value="1"/>
</dbReference>
<accession>A0A5C5ZA58</accession>
<keyword evidence="4" id="KW-0378">Hydrolase</keyword>
<sequence precursor="true">MQPIRLFHTPARLQVTLIMALVISSTAFAAGEKVAAGISDPSGNRPNVIVILADDLGYADVGFHDVVADGVNTPHLDRLAASGVVFRNAYASAPVCSNSRLALSTGRYQHRWGAYYYGQGGLPSNEHTIAEMMRDGGYRTMKIGKTHLNNGPKSDPMKHGFDHYLGFKHHSWDFNLISEKDVAAYEKKQKGSIAKARMAPIGPLTRDNGELESYENTTTTEVFGRESLHFISAEGDKPFYLQLEFNAVHTPLTRGPEQLRKKFGIPARPFDRDAAVWEYPYWDPVAQPDYGQWYDQTCHLGIPDPYGRKIYLAHLELMDTMIGDLLDALEAQGVRENTFIFFSSDNGGSDQSYANNGPINAYKYCLMDGGIKVPMIVSWPSAFANKHIDATVTHRDLFPTLSEITGMTPQKQLDGKSLLPLIHGDVDQLHASEPMFWDSGPRQNNWVARLGDWKLVYREVGKTYQSYDLDENGLVKPTLSDVNIRSGLQLYDLANDSGETKNLSLEFPERVAKMKQLYTDWRAQMADPISGKKAK</sequence>
<comment type="caution">
    <text evidence="4">The sequence shown here is derived from an EMBL/GenBank/DDBJ whole genome shotgun (WGS) entry which is preliminary data.</text>
</comment>
<dbReference type="SUPFAM" id="SSF53649">
    <property type="entry name" value="Alkaline phosphatase-like"/>
    <property type="match status" value="1"/>
</dbReference>
<feature type="domain" description="Sulfatase N-terminal" evidence="3">
    <location>
        <begin position="46"/>
        <end position="407"/>
    </location>
</feature>
<evidence type="ECO:0000313" key="5">
    <source>
        <dbReference type="Proteomes" id="UP000315010"/>
    </source>
</evidence>
<dbReference type="InterPro" id="IPR050738">
    <property type="entry name" value="Sulfatase"/>
</dbReference>
<feature type="chain" id="PRO_5023024284" evidence="2">
    <location>
        <begin position="30"/>
        <end position="535"/>
    </location>
</feature>
<feature type="signal peptide" evidence="2">
    <location>
        <begin position="1"/>
        <end position="29"/>
    </location>
</feature>
<dbReference type="InterPro" id="IPR000917">
    <property type="entry name" value="Sulfatase_N"/>
</dbReference>
<keyword evidence="2" id="KW-0732">Signal</keyword>
<dbReference type="EMBL" id="SJPJ01000001">
    <property type="protein sequence ID" value="TWT84088.1"/>
    <property type="molecule type" value="Genomic_DNA"/>
</dbReference>